<comment type="subcellular location">
    <subcellularLocation>
        <location evidence="2">Cytoplasmic vesicle</location>
        <location evidence="2">COPI-coated vesicle membrane</location>
        <topology evidence="2">Peripheral membrane protein</topology>
        <orientation evidence="2">Cytoplasmic side</orientation>
    </subcellularLocation>
    <subcellularLocation>
        <location evidence="1">Golgi apparatus membrane</location>
        <topology evidence="1">Peripheral membrane protein</topology>
        <orientation evidence="1">Cytoplasmic side</orientation>
    </subcellularLocation>
</comment>
<dbReference type="InterPro" id="IPR036322">
    <property type="entry name" value="WD40_repeat_dom_sf"/>
</dbReference>
<evidence type="ECO:0000256" key="15">
    <source>
        <dbReference type="PROSITE-ProRule" id="PRU00221"/>
    </source>
</evidence>
<evidence type="ECO:0000256" key="5">
    <source>
        <dbReference type="ARBA" id="ARBA00022490"/>
    </source>
</evidence>
<dbReference type="OrthoDB" id="10261470at2759"/>
<dbReference type="SUPFAM" id="SSF50978">
    <property type="entry name" value="WD40 repeat-like"/>
    <property type="match status" value="1"/>
</dbReference>
<comment type="function">
    <text evidence="13">The coatomer is a cytosolic protein complex that binds to dilysine motifs and reversibly associates with Golgi non-clathrin-coated vesicles, which further mediate biosynthetic protein transport from the ER, via the Golgi up to the trans Golgi network. Coatomer complex is required for budding from Golgi membranes, and is essential for the retrograde Golgi-to-ER transport of dilysine-tagged proteins.</text>
</comment>
<dbReference type="InterPro" id="IPR006083">
    <property type="entry name" value="PRK/URK"/>
</dbReference>
<dbReference type="STRING" id="225359.A0A2S4PMW7"/>
<dbReference type="InterPro" id="IPR011044">
    <property type="entry name" value="Quino_amine_DH_bsu"/>
</dbReference>
<dbReference type="InterPro" id="IPR001680">
    <property type="entry name" value="WD40_rpt"/>
</dbReference>
<dbReference type="GO" id="GO:0000139">
    <property type="term" value="C:Golgi membrane"/>
    <property type="evidence" value="ECO:0007669"/>
    <property type="project" value="UniProtKB-SubCell"/>
</dbReference>
<feature type="repeat" description="WD" evidence="15">
    <location>
        <begin position="531"/>
        <end position="574"/>
    </location>
</feature>
<dbReference type="GO" id="GO:0006891">
    <property type="term" value="P:intra-Golgi vesicle-mediated transport"/>
    <property type="evidence" value="ECO:0007669"/>
    <property type="project" value="TreeGrafter"/>
</dbReference>
<evidence type="ECO:0000256" key="12">
    <source>
        <dbReference type="ARBA" id="ARBA00023329"/>
    </source>
</evidence>
<evidence type="ECO:0000256" key="7">
    <source>
        <dbReference type="ARBA" id="ARBA00022737"/>
    </source>
</evidence>
<keyword evidence="6 15" id="KW-0853">WD repeat</keyword>
<dbReference type="GO" id="GO:0005198">
    <property type="term" value="F:structural molecule activity"/>
    <property type="evidence" value="ECO:0007669"/>
    <property type="project" value="InterPro"/>
</dbReference>
<protein>
    <recommendedName>
        <fullName evidence="14">Beta'-coat protein</fullName>
    </recommendedName>
</protein>
<keyword evidence="7" id="KW-0677">Repeat</keyword>
<dbReference type="Gene3D" id="1.25.40.470">
    <property type="match status" value="1"/>
</dbReference>
<evidence type="ECO:0000313" key="18">
    <source>
        <dbReference type="Proteomes" id="UP000237438"/>
    </source>
</evidence>
<dbReference type="Pfam" id="PF00400">
    <property type="entry name" value="WD40"/>
    <property type="match status" value="4"/>
</dbReference>
<comment type="caution">
    <text evidence="17">The sequence shown here is derived from an EMBL/GenBank/DDBJ whole genome shotgun (WGS) entry which is preliminary data.</text>
</comment>
<dbReference type="InterPro" id="IPR020472">
    <property type="entry name" value="WD40_PAC1"/>
</dbReference>
<keyword evidence="10" id="KW-0333">Golgi apparatus</keyword>
<evidence type="ECO:0000259" key="16">
    <source>
        <dbReference type="PROSITE" id="PS50904"/>
    </source>
</evidence>
<dbReference type="GO" id="GO:0016301">
    <property type="term" value="F:kinase activity"/>
    <property type="evidence" value="ECO:0007669"/>
    <property type="project" value="InterPro"/>
</dbReference>
<feature type="repeat" description="WD" evidence="15">
    <location>
        <begin position="487"/>
        <end position="529"/>
    </location>
</feature>
<evidence type="ECO:0000256" key="4">
    <source>
        <dbReference type="ARBA" id="ARBA00022448"/>
    </source>
</evidence>
<dbReference type="GO" id="GO:0006886">
    <property type="term" value="P:intracellular protein transport"/>
    <property type="evidence" value="ECO:0007669"/>
    <property type="project" value="InterPro"/>
</dbReference>
<dbReference type="Pfam" id="PF04707">
    <property type="entry name" value="PRELI"/>
    <property type="match status" value="1"/>
</dbReference>
<evidence type="ECO:0000256" key="11">
    <source>
        <dbReference type="ARBA" id="ARBA00023136"/>
    </source>
</evidence>
<keyword evidence="18" id="KW-1185">Reference proteome</keyword>
<dbReference type="Pfam" id="PF00485">
    <property type="entry name" value="PRK"/>
    <property type="match status" value="1"/>
</dbReference>
<dbReference type="PANTHER" id="PTHR19876:SF2">
    <property type="entry name" value="COATOMER SUBUNIT BETA"/>
    <property type="match status" value="1"/>
</dbReference>
<dbReference type="Pfam" id="PF04053">
    <property type="entry name" value="B-prop_COPA_B_2nd"/>
    <property type="match status" value="1"/>
</dbReference>
<evidence type="ECO:0000313" key="17">
    <source>
        <dbReference type="EMBL" id="POS83380.1"/>
    </source>
</evidence>
<organism evidence="17 18">
    <name type="scientific">Erysiphe pulchra</name>
    <dbReference type="NCBI Taxonomy" id="225359"/>
    <lineage>
        <taxon>Eukaryota</taxon>
        <taxon>Fungi</taxon>
        <taxon>Dikarya</taxon>
        <taxon>Ascomycota</taxon>
        <taxon>Pezizomycotina</taxon>
        <taxon>Leotiomycetes</taxon>
        <taxon>Erysiphales</taxon>
        <taxon>Erysiphaceae</taxon>
        <taxon>Erysiphe</taxon>
    </lineage>
</organism>
<feature type="domain" description="PRELI/MSF1" evidence="16">
    <location>
        <begin position="1"/>
        <end position="175"/>
    </location>
</feature>
<keyword evidence="9" id="KW-0653">Protein transport</keyword>
<dbReference type="InterPro" id="IPR027417">
    <property type="entry name" value="P-loop_NTPase"/>
</dbReference>
<dbReference type="FunFam" id="1.25.40.470:FF:000001">
    <property type="entry name" value="Coatomer subunit beta"/>
    <property type="match status" value="1"/>
</dbReference>
<dbReference type="EMBL" id="PEDP01001640">
    <property type="protein sequence ID" value="POS83380.1"/>
    <property type="molecule type" value="Genomic_DNA"/>
</dbReference>
<accession>A0A2S4PMW7</accession>
<dbReference type="Gene3D" id="2.130.10.10">
    <property type="entry name" value="YVTN repeat-like/Quinoprotein amine dehydrogenase"/>
    <property type="match status" value="2"/>
</dbReference>
<dbReference type="InterPro" id="IPR015943">
    <property type="entry name" value="WD40/YVTN_repeat-like_dom_sf"/>
</dbReference>
<proteinExistence type="inferred from homology"/>
<dbReference type="CDD" id="cd00200">
    <property type="entry name" value="WD40"/>
    <property type="match status" value="1"/>
</dbReference>
<dbReference type="SUPFAM" id="SSF50969">
    <property type="entry name" value="YVTN repeat-like/Quinoprotein amine dehydrogenase"/>
    <property type="match status" value="1"/>
</dbReference>
<feature type="non-terminal residue" evidence="17">
    <location>
        <position position="1178"/>
    </location>
</feature>
<name>A0A2S4PMW7_9PEZI</name>
<evidence type="ECO:0000256" key="8">
    <source>
        <dbReference type="ARBA" id="ARBA00022892"/>
    </source>
</evidence>
<keyword evidence="4" id="KW-0813">Transport</keyword>
<dbReference type="SMART" id="SM00320">
    <property type="entry name" value="WD40"/>
    <property type="match status" value="6"/>
</dbReference>
<evidence type="ECO:0000256" key="14">
    <source>
        <dbReference type="ARBA" id="ARBA00032920"/>
    </source>
</evidence>
<dbReference type="InterPro" id="IPR006692">
    <property type="entry name" value="Beta-prop_COPA/B_2nd"/>
</dbReference>
<feature type="repeat" description="WD" evidence="15">
    <location>
        <begin position="575"/>
        <end position="616"/>
    </location>
</feature>
<dbReference type="PRINTS" id="PR00320">
    <property type="entry name" value="GPROTEINBRPT"/>
</dbReference>
<evidence type="ECO:0000256" key="1">
    <source>
        <dbReference type="ARBA" id="ARBA00004255"/>
    </source>
</evidence>
<keyword evidence="11" id="KW-0472">Membrane</keyword>
<evidence type="ECO:0000256" key="6">
    <source>
        <dbReference type="ARBA" id="ARBA00022574"/>
    </source>
</evidence>
<comment type="similarity">
    <text evidence="3">Belongs to the WD repeat COPB2 family.</text>
</comment>
<dbReference type="GO" id="GO:0030126">
    <property type="term" value="C:COPI vesicle coat"/>
    <property type="evidence" value="ECO:0007669"/>
    <property type="project" value="TreeGrafter"/>
</dbReference>
<keyword evidence="8" id="KW-0931">ER-Golgi transport</keyword>
<evidence type="ECO:0000256" key="3">
    <source>
        <dbReference type="ARBA" id="ARBA00010844"/>
    </source>
</evidence>
<evidence type="ECO:0000256" key="10">
    <source>
        <dbReference type="ARBA" id="ARBA00023034"/>
    </source>
</evidence>
<sequence>MKVFSNDEIFEYSWEEVSTANWMKYCPWNDKSTHVIAVDTLSRSVDAETGVLRTERLITCKQSAPKWLSSLMGGKETSHVFETSYVDPVKKKVTMISSNLTFSNIINVRETVTYKPLSTTQTQFSQDAKITALCGGWQKIKNAVEEATVDRFSENARKGKEGFENVLKMKMYLKTPPHQRLMIAISGIPGSGKSTFAKVIATRINLLYPSNTEKVAVGVPMDGFHFTRKQLDAFPNPQIAHFRRGAPFTFDSESLFRLVRALRQPLSSTTSTIYAPSFSHVVKDPIKDDIAISPVARILIFEGNYLSLDAERWRDVADLFDERWFLKIDFDVAESRLVSRHLAAGIVKSRDDARKRVRENDLVNGKEISEHQYRVDEIITTTDTKGHVYIWSYETQAIVKIFELTDVPVRAGRFVARKNWIVCGSDDFQLRVYNYNTSEKITSFEAHPDYIRAIVVHPSQPFILTASDDMTIKLWDWEKSWKCVQVFEGHSHYVMGLAINPKDTNTFASACLDRSVKIWSLGSSTANFTLEAHETKGVNHVDYYPQSDKPYLLTTSDDRTVKIWDYTTRSLIATLEGHSSNVSFACYHPELPIIVSGSEDGTVKIWHANTYRLEQSLSYGLERAWCVSYQRGKQGIAVGFDEGAIVVKMGREEPAVSMDSSGKLIWARHGEVVSSIIKGGDSSLKDNDPILLSTKELGTCEIYPQTLLHSPNGRFVSVCGDGEFIIYTALAWRNKAFGSALDFVWGSKENSNDYAIRESSTTVKIFKNFVERPGGLDVGFQADGLSGGVLLGIKGQGGISFFDWQTGGLVRRIEVDPRDVYWSETGELVTIACEDTFYVLRFSRENYMTALREGQVEDDGVESAFELITDINESVRTGEWVGDCFIYTNSTNRLNYLVGDQTYTISHFDQPMYLLGYIQRDSRIYLVDKDINFTSFSLSLSVVEYQTLILRGDLESAAELLPSISSEHLNKIARFLEGQGHKELALDIAIDPEHKFELALSLGQLPIALELAREANVEHKWKTVGDAALTAWDVALAAECFKNARDLGSSLLLYTSTGDIDGLRTLSAQAMEAGAHNVAFTCQWNLSNLDECIDILVKTGRVAEAVLFSQTYKPSSTAKTVELWKRSLEKEKKNRIAKLLGDPATDKDLFPEWDEFLSLESKVDEETVNGNEVASDGQ</sequence>
<dbReference type="GO" id="GO:0006890">
    <property type="term" value="P:retrograde vesicle-mediated transport, Golgi to endoplasmic reticulum"/>
    <property type="evidence" value="ECO:0007669"/>
    <property type="project" value="TreeGrafter"/>
</dbReference>
<dbReference type="InterPro" id="IPR006797">
    <property type="entry name" value="PRELI/MSF1_dom"/>
</dbReference>
<dbReference type="SUPFAM" id="SSF52540">
    <property type="entry name" value="P-loop containing nucleoside triphosphate hydrolases"/>
    <property type="match status" value="1"/>
</dbReference>
<evidence type="ECO:0000256" key="2">
    <source>
        <dbReference type="ARBA" id="ARBA00004347"/>
    </source>
</evidence>
<dbReference type="Gene3D" id="3.40.50.300">
    <property type="entry name" value="P-loop containing nucleotide triphosphate hydrolases"/>
    <property type="match status" value="2"/>
</dbReference>
<dbReference type="PANTHER" id="PTHR19876">
    <property type="entry name" value="COATOMER"/>
    <property type="match status" value="1"/>
</dbReference>
<keyword evidence="12" id="KW-0968">Cytoplasmic vesicle</keyword>
<dbReference type="Proteomes" id="UP000237438">
    <property type="component" value="Unassembled WGS sequence"/>
</dbReference>
<dbReference type="PROSITE" id="PS50904">
    <property type="entry name" value="PRELI_MSF1"/>
    <property type="match status" value="1"/>
</dbReference>
<reference evidence="17 18" key="1">
    <citation type="submission" date="2017-10" db="EMBL/GenBank/DDBJ databases">
        <title>Development of genomic resources for the powdery mildew, Erysiphe pulchra.</title>
        <authorList>
            <person name="Wadl P.A."/>
            <person name="Mack B.M."/>
            <person name="Moore G."/>
            <person name="Beltz S.B."/>
        </authorList>
    </citation>
    <scope>NUCLEOTIDE SEQUENCE [LARGE SCALE GENOMIC DNA]</scope>
    <source>
        <strain evidence="17">Cflorida</strain>
    </source>
</reference>
<dbReference type="PROSITE" id="PS50294">
    <property type="entry name" value="WD_REPEATS_REGION"/>
    <property type="match status" value="3"/>
</dbReference>
<dbReference type="GO" id="GO:0005524">
    <property type="term" value="F:ATP binding"/>
    <property type="evidence" value="ECO:0007669"/>
    <property type="project" value="InterPro"/>
</dbReference>
<evidence type="ECO:0000256" key="9">
    <source>
        <dbReference type="ARBA" id="ARBA00022927"/>
    </source>
</evidence>
<keyword evidence="5" id="KW-0963">Cytoplasm</keyword>
<dbReference type="GO" id="GO:0006888">
    <property type="term" value="P:endoplasmic reticulum to Golgi vesicle-mediated transport"/>
    <property type="evidence" value="ECO:0007669"/>
    <property type="project" value="TreeGrafter"/>
</dbReference>
<dbReference type="AlphaFoldDB" id="A0A2S4PMW7"/>
<dbReference type="Pfam" id="PF23953">
    <property type="entry name" value="TPR_COPA_B"/>
    <property type="match status" value="1"/>
</dbReference>
<dbReference type="PROSITE" id="PS50082">
    <property type="entry name" value="WD_REPEATS_2"/>
    <property type="match status" value="4"/>
</dbReference>
<dbReference type="FunFam" id="2.130.10.10:FF:000016">
    <property type="entry name" value="Coatomer alpha subunit, putative"/>
    <property type="match status" value="1"/>
</dbReference>
<dbReference type="InterPro" id="IPR056176">
    <property type="entry name" value="TPR_COPA_B"/>
</dbReference>
<dbReference type="InterPro" id="IPR050844">
    <property type="entry name" value="Coatomer_complex_subunit"/>
</dbReference>
<dbReference type="CDD" id="cd22947">
    <property type="entry name" value="Coatomer_WDAD_beta-like"/>
    <property type="match status" value="1"/>
</dbReference>
<evidence type="ECO:0000256" key="13">
    <source>
        <dbReference type="ARBA" id="ARBA00025536"/>
    </source>
</evidence>
<feature type="repeat" description="WD" evidence="15">
    <location>
        <begin position="444"/>
        <end position="476"/>
    </location>
</feature>
<gene>
    <name evidence="17" type="ORF">EPUL_004482</name>
</gene>